<keyword evidence="1" id="KW-1133">Transmembrane helix</keyword>
<name>A0ABS7U0C0_9BACT</name>
<dbReference type="NCBIfam" id="NF008740">
    <property type="entry name" value="PRK11770.1-2"/>
    <property type="match status" value="1"/>
</dbReference>
<evidence type="ECO:0000313" key="3">
    <source>
        <dbReference type="EMBL" id="MBZ5713968.1"/>
    </source>
</evidence>
<feature type="domain" description="Inner membrane component" evidence="2">
    <location>
        <begin position="70"/>
        <end position="120"/>
    </location>
</feature>
<evidence type="ECO:0000259" key="2">
    <source>
        <dbReference type="Pfam" id="PF03733"/>
    </source>
</evidence>
<proteinExistence type="predicted"/>
<dbReference type="PANTHER" id="PTHR42903:SF1">
    <property type="entry name" value="INNER MEMBRANE PROTEIN YCCF"/>
    <property type="match status" value="1"/>
</dbReference>
<dbReference type="InterPro" id="IPR031308">
    <property type="entry name" value="UCP028777"/>
</dbReference>
<feature type="domain" description="Inner membrane component" evidence="2">
    <location>
        <begin position="5"/>
        <end position="55"/>
    </location>
</feature>
<comment type="caution">
    <text evidence="3">The sequence shown here is derived from an EMBL/GenBank/DDBJ whole genome shotgun (WGS) entry which is preliminary data.</text>
</comment>
<gene>
    <name evidence="3" type="ORF">K7C98_32450</name>
</gene>
<dbReference type="Proteomes" id="UP001139031">
    <property type="component" value="Unassembled WGS sequence"/>
</dbReference>
<reference evidence="3" key="1">
    <citation type="submission" date="2021-08" db="EMBL/GenBank/DDBJ databases">
        <authorList>
            <person name="Stevens D.C."/>
        </authorList>
    </citation>
    <scope>NUCLEOTIDE SEQUENCE</scope>
    <source>
        <strain evidence="3">DSM 53165</strain>
    </source>
</reference>
<keyword evidence="1" id="KW-0812">Transmembrane</keyword>
<keyword evidence="1" id="KW-0472">Membrane</keyword>
<keyword evidence="4" id="KW-1185">Reference proteome</keyword>
<dbReference type="InterPro" id="IPR005185">
    <property type="entry name" value="YccF"/>
</dbReference>
<feature type="transmembrane region" description="Helical" evidence="1">
    <location>
        <begin position="65"/>
        <end position="85"/>
    </location>
</feature>
<feature type="transmembrane region" description="Helical" evidence="1">
    <location>
        <begin position="91"/>
        <end position="115"/>
    </location>
</feature>
<accession>A0ABS7U0C0</accession>
<dbReference type="PANTHER" id="PTHR42903">
    <property type="entry name" value="INNER MEMBRANE PROTEIN YCCF"/>
    <property type="match status" value="1"/>
</dbReference>
<organism evidence="3 4">
    <name type="scientific">Nannocystis pusilla</name>
    <dbReference type="NCBI Taxonomy" id="889268"/>
    <lineage>
        <taxon>Bacteria</taxon>
        <taxon>Pseudomonadati</taxon>
        <taxon>Myxococcota</taxon>
        <taxon>Polyangia</taxon>
        <taxon>Nannocystales</taxon>
        <taxon>Nannocystaceae</taxon>
        <taxon>Nannocystis</taxon>
    </lineage>
</organism>
<evidence type="ECO:0000256" key="1">
    <source>
        <dbReference type="SAM" id="Phobius"/>
    </source>
</evidence>
<dbReference type="EMBL" id="JAIRAU010000045">
    <property type="protein sequence ID" value="MBZ5713968.1"/>
    <property type="molecule type" value="Genomic_DNA"/>
</dbReference>
<feature type="transmembrane region" description="Helical" evidence="1">
    <location>
        <begin position="7"/>
        <end position="34"/>
    </location>
</feature>
<dbReference type="Pfam" id="PF03733">
    <property type="entry name" value="YccF"/>
    <property type="match status" value="2"/>
</dbReference>
<dbReference type="InterPro" id="IPR052937">
    <property type="entry name" value="Inner_membrane_protein"/>
</dbReference>
<evidence type="ECO:0000313" key="4">
    <source>
        <dbReference type="Proteomes" id="UP001139031"/>
    </source>
</evidence>
<sequence length="147" mass="15642">MLRLILNVLWFLVAGLPLFLGYFAAGVVLCLTIIGLPFGVQAFKLALFAAWPFGRVVVSVPGDGGALSAIGNLLWLIFAGIWLAIGHLLAGLILCLTIIGIPFGIACMRLAGLALTPFGKTILSIEEERRMHQPHRIVVPAMSLPGA</sequence>
<dbReference type="PIRSF" id="PIRSF028777">
    <property type="entry name" value="UCP028777"/>
    <property type="match status" value="1"/>
</dbReference>
<protein>
    <submittedName>
        <fullName evidence="3">YccF domain-containing protein</fullName>
    </submittedName>
</protein>